<gene>
    <name evidence="3" type="ORF">AMOR_34540</name>
</gene>
<dbReference type="RefSeq" id="WP_248352834.1">
    <property type="nucleotide sequence ID" value="NZ_AP025591.1"/>
</dbReference>
<protein>
    <recommendedName>
        <fullName evidence="2">DNA ligase D polymerase domain-containing protein</fullName>
    </recommendedName>
</protein>
<evidence type="ECO:0000256" key="1">
    <source>
        <dbReference type="SAM" id="MobiDB-lite"/>
    </source>
</evidence>
<reference evidence="4" key="1">
    <citation type="journal article" date="2022" name="Int. J. Syst. Evol. Microbiol.">
        <title>Anaeromyxobacter oryzae sp. nov., Anaeromyxobacter diazotrophicus sp. nov. and Anaeromyxobacter paludicola sp. nov., isolated from paddy soils.</title>
        <authorList>
            <person name="Itoh H."/>
            <person name="Xu Z."/>
            <person name="Mise K."/>
            <person name="Masuda Y."/>
            <person name="Ushijima N."/>
            <person name="Hayakawa C."/>
            <person name="Shiratori Y."/>
            <person name="Senoo K."/>
        </authorList>
    </citation>
    <scope>NUCLEOTIDE SEQUENCE [LARGE SCALE GENOMIC DNA]</scope>
    <source>
        <strain evidence="4">Red232</strain>
    </source>
</reference>
<keyword evidence="4" id="KW-1185">Reference proteome</keyword>
<proteinExistence type="predicted"/>
<feature type="compositionally biased region" description="Low complexity" evidence="1">
    <location>
        <begin position="306"/>
        <end position="324"/>
    </location>
</feature>
<dbReference type="InterPro" id="IPR052171">
    <property type="entry name" value="NHEJ_LigD"/>
</dbReference>
<feature type="domain" description="DNA ligase D polymerase" evidence="2">
    <location>
        <begin position="36"/>
        <end position="289"/>
    </location>
</feature>
<sequence>MRGPARPRSSTEPAIEIGGVRITHPDRVMFPDPGLTKADVARYYAEVAPAMLPHLAGRPLTLYHCPEGLLGECRFMKHSKQWAPAAVRRVAIREKTKTGEYLVVDTAEALLSLVQMDVLELHTWNSTTDRLEEPDRIVLDLDPGPEVPFSAVVTAARLVREALRTLGLGAFVKTTGGAGLHVVAPLVPAARWQDCLAFARGLAGLLVQHDPRTFTASFARTGRERKILVDYLRNNRTNTSVAAFAVRARPGAPVSVPLAWDELSPRLRPDRFTVRTVPRRLARLGADPWGAYRHEARPLAKALRDAVASGAPAPGRAASDGVSP</sequence>
<dbReference type="InterPro" id="IPR033651">
    <property type="entry name" value="PaeLigD_Pol-like"/>
</dbReference>
<accession>A0ABN6MXK0</accession>
<evidence type="ECO:0000313" key="3">
    <source>
        <dbReference type="EMBL" id="BDG04458.1"/>
    </source>
</evidence>
<evidence type="ECO:0000259" key="2">
    <source>
        <dbReference type="Pfam" id="PF21686"/>
    </source>
</evidence>
<dbReference type="NCBIfam" id="TIGR02778">
    <property type="entry name" value="ligD_pol"/>
    <property type="match status" value="1"/>
</dbReference>
<dbReference type="CDD" id="cd04862">
    <property type="entry name" value="PaeLigD_Pol_like"/>
    <property type="match status" value="1"/>
</dbReference>
<dbReference type="Proteomes" id="UP001162891">
    <property type="component" value="Chromosome"/>
</dbReference>
<dbReference type="InterPro" id="IPR014145">
    <property type="entry name" value="LigD_pol_dom"/>
</dbReference>
<dbReference type="Pfam" id="PF21686">
    <property type="entry name" value="LigD_Prim-Pol"/>
    <property type="match status" value="1"/>
</dbReference>
<evidence type="ECO:0000313" key="4">
    <source>
        <dbReference type="Proteomes" id="UP001162891"/>
    </source>
</evidence>
<organism evidence="3 4">
    <name type="scientific">Anaeromyxobacter oryzae</name>
    <dbReference type="NCBI Taxonomy" id="2918170"/>
    <lineage>
        <taxon>Bacteria</taxon>
        <taxon>Pseudomonadati</taxon>
        <taxon>Myxococcota</taxon>
        <taxon>Myxococcia</taxon>
        <taxon>Myxococcales</taxon>
        <taxon>Cystobacterineae</taxon>
        <taxon>Anaeromyxobacteraceae</taxon>
        <taxon>Anaeromyxobacter</taxon>
    </lineage>
</organism>
<dbReference type="PANTHER" id="PTHR42705">
    <property type="entry name" value="BIFUNCTIONAL NON-HOMOLOGOUS END JOINING PROTEIN LIGD"/>
    <property type="match status" value="1"/>
</dbReference>
<dbReference type="Gene3D" id="3.90.920.10">
    <property type="entry name" value="DNA primase, PRIM domain"/>
    <property type="match status" value="1"/>
</dbReference>
<feature type="region of interest" description="Disordered" evidence="1">
    <location>
        <begin position="305"/>
        <end position="324"/>
    </location>
</feature>
<name>A0ABN6MXK0_9BACT</name>
<dbReference type="EMBL" id="AP025591">
    <property type="protein sequence ID" value="BDG04458.1"/>
    <property type="molecule type" value="Genomic_DNA"/>
</dbReference>
<dbReference type="PANTHER" id="PTHR42705:SF2">
    <property type="entry name" value="BIFUNCTIONAL NON-HOMOLOGOUS END JOINING PROTEIN LIGD"/>
    <property type="match status" value="1"/>
</dbReference>